<dbReference type="Proteomes" id="UP000254817">
    <property type="component" value="Unassembled WGS sequence"/>
</dbReference>
<dbReference type="InterPro" id="IPR002514">
    <property type="entry name" value="Transposase_8"/>
</dbReference>
<comment type="similarity">
    <text evidence="1">Belongs to the transposase 8 family.</text>
</comment>
<name>A0A376MP08_ECOLX</name>
<dbReference type="GO" id="GO:0004803">
    <property type="term" value="F:transposase activity"/>
    <property type="evidence" value="ECO:0007669"/>
    <property type="project" value="InterPro"/>
</dbReference>
<dbReference type="Pfam" id="PF01527">
    <property type="entry name" value="HTH_Tnp_1"/>
    <property type="match status" value="1"/>
</dbReference>
<sequence length="118" mass="13795">MELQDWRKEPRKNYSNEFKLRMVELASQPGACVAQIARENGVNDNVIFKWLRLWQNEGRVSRRLPVTTSSDTGVELLPVEITPDEQKELWRPLRRLYPLPLRPESVPVPARWNSVTVT</sequence>
<dbReference type="SUPFAM" id="SSF46689">
    <property type="entry name" value="Homeodomain-like"/>
    <property type="match status" value="1"/>
</dbReference>
<dbReference type="GO" id="GO:0006313">
    <property type="term" value="P:DNA transposition"/>
    <property type="evidence" value="ECO:0007669"/>
    <property type="project" value="InterPro"/>
</dbReference>
<dbReference type="EMBL" id="UGAW01000001">
    <property type="protein sequence ID" value="STG52083.1"/>
    <property type="molecule type" value="Genomic_DNA"/>
</dbReference>
<protein>
    <submittedName>
        <fullName evidence="2">Transposase</fullName>
    </submittedName>
</protein>
<organism evidence="2 3">
    <name type="scientific">Escherichia coli</name>
    <dbReference type="NCBI Taxonomy" id="562"/>
    <lineage>
        <taxon>Bacteria</taxon>
        <taxon>Pseudomonadati</taxon>
        <taxon>Pseudomonadota</taxon>
        <taxon>Gammaproteobacteria</taxon>
        <taxon>Enterobacterales</taxon>
        <taxon>Enterobacteriaceae</taxon>
        <taxon>Escherichia</taxon>
    </lineage>
</organism>
<dbReference type="InterPro" id="IPR009057">
    <property type="entry name" value="Homeodomain-like_sf"/>
</dbReference>
<evidence type="ECO:0000256" key="1">
    <source>
        <dbReference type="ARBA" id="ARBA00009964"/>
    </source>
</evidence>
<evidence type="ECO:0000313" key="2">
    <source>
        <dbReference type="EMBL" id="STG52083.1"/>
    </source>
</evidence>
<reference evidence="2 3" key="1">
    <citation type="submission" date="2018-06" db="EMBL/GenBank/DDBJ databases">
        <authorList>
            <consortium name="Pathogen Informatics"/>
            <person name="Doyle S."/>
        </authorList>
    </citation>
    <scope>NUCLEOTIDE SEQUENCE [LARGE SCALE GENOMIC DNA]</scope>
    <source>
        <strain evidence="2 3">NCTC11112</strain>
    </source>
</reference>
<gene>
    <name evidence="2" type="ORF">NCTC11112_02573</name>
</gene>
<dbReference type="GO" id="GO:0003677">
    <property type="term" value="F:DNA binding"/>
    <property type="evidence" value="ECO:0007669"/>
    <property type="project" value="InterPro"/>
</dbReference>
<dbReference type="AlphaFoldDB" id="A0A376MP08"/>
<accession>A0A376MP08</accession>
<proteinExistence type="inferred from homology"/>
<evidence type="ECO:0000313" key="3">
    <source>
        <dbReference type="Proteomes" id="UP000254817"/>
    </source>
</evidence>
<dbReference type="Gene3D" id="1.10.10.60">
    <property type="entry name" value="Homeodomain-like"/>
    <property type="match status" value="1"/>
</dbReference>